<dbReference type="eggNOG" id="ENOG502SS5Z">
    <property type="taxonomic scope" value="Eukaryota"/>
</dbReference>
<proteinExistence type="predicted"/>
<dbReference type="OrthoDB" id="197848at2759"/>
<accession>B7G8D1</accession>
<feature type="chain" id="PRO_5002853075" evidence="1">
    <location>
        <begin position="19"/>
        <end position="197"/>
    </location>
</feature>
<dbReference type="AlphaFoldDB" id="B7G8D1"/>
<evidence type="ECO:0000256" key="1">
    <source>
        <dbReference type="SAM" id="SignalP"/>
    </source>
</evidence>
<evidence type="ECO:0000313" key="3">
    <source>
        <dbReference type="Proteomes" id="UP000000759"/>
    </source>
</evidence>
<reference evidence="2 3" key="1">
    <citation type="journal article" date="2008" name="Nature">
        <title>The Phaeodactylum genome reveals the evolutionary history of diatom genomes.</title>
        <authorList>
            <person name="Bowler C."/>
            <person name="Allen A.E."/>
            <person name="Badger J.H."/>
            <person name="Grimwood J."/>
            <person name="Jabbari K."/>
            <person name="Kuo A."/>
            <person name="Maheswari U."/>
            <person name="Martens C."/>
            <person name="Maumus F."/>
            <person name="Otillar R.P."/>
            <person name="Rayko E."/>
            <person name="Salamov A."/>
            <person name="Vandepoele K."/>
            <person name="Beszteri B."/>
            <person name="Gruber A."/>
            <person name="Heijde M."/>
            <person name="Katinka M."/>
            <person name="Mock T."/>
            <person name="Valentin K."/>
            <person name="Verret F."/>
            <person name="Berges J.A."/>
            <person name="Brownlee C."/>
            <person name="Cadoret J.P."/>
            <person name="Chiovitti A."/>
            <person name="Choi C.J."/>
            <person name="Coesel S."/>
            <person name="De Martino A."/>
            <person name="Detter J.C."/>
            <person name="Durkin C."/>
            <person name="Falciatore A."/>
            <person name="Fournet J."/>
            <person name="Haruta M."/>
            <person name="Huysman M.J."/>
            <person name="Jenkins B.D."/>
            <person name="Jiroutova K."/>
            <person name="Jorgensen R.E."/>
            <person name="Joubert Y."/>
            <person name="Kaplan A."/>
            <person name="Kroger N."/>
            <person name="Kroth P.G."/>
            <person name="La Roche J."/>
            <person name="Lindquist E."/>
            <person name="Lommer M."/>
            <person name="Martin-Jezequel V."/>
            <person name="Lopez P.J."/>
            <person name="Lucas S."/>
            <person name="Mangogna M."/>
            <person name="McGinnis K."/>
            <person name="Medlin L.K."/>
            <person name="Montsant A."/>
            <person name="Oudot-Le Secq M.P."/>
            <person name="Napoli C."/>
            <person name="Obornik M."/>
            <person name="Parker M.S."/>
            <person name="Petit J.L."/>
            <person name="Porcel B.M."/>
            <person name="Poulsen N."/>
            <person name="Robison M."/>
            <person name="Rychlewski L."/>
            <person name="Rynearson T.A."/>
            <person name="Schmutz J."/>
            <person name="Shapiro H."/>
            <person name="Siaut M."/>
            <person name="Stanley M."/>
            <person name="Sussman M.R."/>
            <person name="Taylor A.R."/>
            <person name="Vardi A."/>
            <person name="von Dassow P."/>
            <person name="Vyverman W."/>
            <person name="Willis A."/>
            <person name="Wyrwicz L.S."/>
            <person name="Rokhsar D.S."/>
            <person name="Weissenbach J."/>
            <person name="Armbrust E.V."/>
            <person name="Green B.R."/>
            <person name="Van de Peer Y."/>
            <person name="Grigoriev I.V."/>
        </authorList>
    </citation>
    <scope>NUCLEOTIDE SEQUENCE [LARGE SCALE GENOMIC DNA]</scope>
    <source>
        <strain evidence="2 3">CCAP 1055/1</strain>
    </source>
</reference>
<gene>
    <name evidence="2" type="ORF">PHATRDRAFT_48785</name>
</gene>
<dbReference type="InParanoid" id="B7G8D1"/>
<keyword evidence="1" id="KW-0732">Signal</keyword>
<dbReference type="EMBL" id="CM000621">
    <property type="protein sequence ID" value="EEC45147.1"/>
    <property type="molecule type" value="Genomic_DNA"/>
</dbReference>
<dbReference type="Proteomes" id="UP000000759">
    <property type="component" value="Chromosome 19"/>
</dbReference>
<sequence length="197" mass="22013">MVSLRLTLLFAYLSLLRAWTSQQLPIRTAAFKTASRSVLSMAGFGGNDAPKRETKLKPKQQWDRYLSLKKDEKISVAVRATDTEEWLEVGNVKSKANEFSDIAVARQRALIADHARRLFPLKVSPKDKVEWALKEGKDWKIVDKAVLEGSELPSGIEKLIGFEGKPDPGTGYYCFYNEGKLVNSGEDVPAPSSKKLQ</sequence>
<dbReference type="PaxDb" id="2850-Phatr48785"/>
<name>B7G8D1_PHATC</name>
<reference evidence="3" key="2">
    <citation type="submission" date="2008-08" db="EMBL/GenBank/DDBJ databases">
        <authorList>
            <consortium name="Diatom Consortium"/>
            <person name="Grigoriev I."/>
            <person name="Grimwood J."/>
            <person name="Kuo A."/>
            <person name="Otillar R.P."/>
            <person name="Salamov A."/>
            <person name="Detter J.C."/>
            <person name="Lindquist E."/>
            <person name="Shapiro H."/>
            <person name="Lucas S."/>
            <person name="Glavina del Rio T."/>
            <person name="Pitluck S."/>
            <person name="Rokhsar D."/>
            <person name="Bowler C."/>
        </authorList>
    </citation>
    <scope>GENOME REANNOTATION</scope>
    <source>
        <strain evidence="3">CCAP 1055/1</strain>
    </source>
</reference>
<dbReference type="GeneID" id="7195099"/>
<feature type="signal peptide" evidence="1">
    <location>
        <begin position="1"/>
        <end position="18"/>
    </location>
</feature>
<dbReference type="KEGG" id="pti:PHATRDRAFT_48785"/>
<organism evidence="2 3">
    <name type="scientific">Phaeodactylum tricornutum (strain CCAP 1055/1)</name>
    <dbReference type="NCBI Taxonomy" id="556484"/>
    <lineage>
        <taxon>Eukaryota</taxon>
        <taxon>Sar</taxon>
        <taxon>Stramenopiles</taxon>
        <taxon>Ochrophyta</taxon>
        <taxon>Bacillariophyta</taxon>
        <taxon>Bacillariophyceae</taxon>
        <taxon>Bacillariophycidae</taxon>
        <taxon>Naviculales</taxon>
        <taxon>Phaeodactylaceae</taxon>
        <taxon>Phaeodactylum</taxon>
    </lineage>
</organism>
<dbReference type="RefSeq" id="XP_002183447.1">
    <property type="nucleotide sequence ID" value="XM_002183411.1"/>
</dbReference>
<protein>
    <submittedName>
        <fullName evidence="2">Uncharacterized protein</fullName>
    </submittedName>
</protein>
<keyword evidence="3" id="KW-1185">Reference proteome</keyword>
<dbReference type="HOGENOM" id="CLU_1386578_0_0_1"/>
<evidence type="ECO:0000313" key="2">
    <source>
        <dbReference type="EMBL" id="EEC45147.1"/>
    </source>
</evidence>